<evidence type="ECO:0008006" key="4">
    <source>
        <dbReference type="Google" id="ProtNLM"/>
    </source>
</evidence>
<reference evidence="3" key="1">
    <citation type="submission" date="2017-08" db="EMBL/GenBank/DDBJ databases">
        <authorList>
            <person name="Varghese N."/>
            <person name="Submissions S."/>
        </authorList>
    </citation>
    <scope>NUCLEOTIDE SEQUENCE [LARGE SCALE GENOMIC DNA]</scope>
    <source>
        <strain evidence="3">JA234</strain>
    </source>
</reference>
<protein>
    <recommendedName>
        <fullName evidence="4">DUF465 domain-containing protein</fullName>
    </recommendedName>
</protein>
<dbReference type="Proteomes" id="UP000219467">
    <property type="component" value="Unassembled WGS sequence"/>
</dbReference>
<dbReference type="InterPro" id="IPR038444">
    <property type="entry name" value="DUF465_sf"/>
</dbReference>
<dbReference type="Pfam" id="PF04325">
    <property type="entry name" value="DUF465"/>
    <property type="match status" value="1"/>
</dbReference>
<proteinExistence type="predicted"/>
<evidence type="ECO:0000313" key="3">
    <source>
        <dbReference type="Proteomes" id="UP000219467"/>
    </source>
</evidence>
<dbReference type="InterPro" id="IPR007420">
    <property type="entry name" value="DUF465"/>
</dbReference>
<keyword evidence="3" id="KW-1185">Reference proteome</keyword>
<evidence type="ECO:0000256" key="1">
    <source>
        <dbReference type="SAM" id="Coils"/>
    </source>
</evidence>
<dbReference type="EMBL" id="OAOQ01000007">
    <property type="protein sequence ID" value="SNX70951.1"/>
    <property type="molecule type" value="Genomic_DNA"/>
</dbReference>
<feature type="coiled-coil region" evidence="1">
    <location>
        <begin position="17"/>
        <end position="65"/>
    </location>
</feature>
<dbReference type="RefSeq" id="WP_097030502.1">
    <property type="nucleotide sequence ID" value="NZ_OAOQ01000007.1"/>
</dbReference>
<organism evidence="2 3">
    <name type="scientific">Cereibacter ovatus</name>
    <dbReference type="NCBI Taxonomy" id="439529"/>
    <lineage>
        <taxon>Bacteria</taxon>
        <taxon>Pseudomonadati</taxon>
        <taxon>Pseudomonadota</taxon>
        <taxon>Alphaproteobacteria</taxon>
        <taxon>Rhodobacterales</taxon>
        <taxon>Paracoccaceae</taxon>
        <taxon>Cereibacter</taxon>
    </lineage>
</organism>
<dbReference type="Gene3D" id="6.10.280.50">
    <property type="match status" value="1"/>
</dbReference>
<dbReference type="OrthoDB" id="7869924at2"/>
<keyword evidence="1" id="KW-0175">Coiled coil</keyword>
<name>A0A285CTS6_9RHOB</name>
<accession>A0A285CTS6</accession>
<dbReference type="AlphaFoldDB" id="A0A285CTS6"/>
<sequence length="72" mass="8386">MNASPEMNFEDMLHIRLEVLRREHRDLDEAIAALEHGGRGDQLTLRRLKKQKLSLKDQIVKLEDQLIPDIIA</sequence>
<evidence type="ECO:0000313" key="2">
    <source>
        <dbReference type="EMBL" id="SNX70951.1"/>
    </source>
</evidence>
<gene>
    <name evidence="2" type="ORF">SAMN05878503_10776</name>
</gene>